<keyword evidence="2" id="KW-1185">Reference proteome</keyword>
<organism evidence="1 2">
    <name type="scientific">Rhizobium aethiopicum</name>
    <dbReference type="NCBI Taxonomy" id="1138170"/>
    <lineage>
        <taxon>Bacteria</taxon>
        <taxon>Pseudomonadati</taxon>
        <taxon>Pseudomonadota</taxon>
        <taxon>Alphaproteobacteria</taxon>
        <taxon>Hyphomicrobiales</taxon>
        <taxon>Rhizobiaceae</taxon>
        <taxon>Rhizobium/Agrobacterium group</taxon>
        <taxon>Rhizobium</taxon>
    </lineage>
</organism>
<protein>
    <submittedName>
        <fullName evidence="1">Uncharacterized protein</fullName>
    </submittedName>
</protein>
<dbReference type="Proteomes" id="UP000524492">
    <property type="component" value="Unassembled WGS sequence"/>
</dbReference>
<proteinExistence type="predicted"/>
<gene>
    <name evidence="1" type="ORF">GGD53_005050</name>
</gene>
<comment type="caution">
    <text evidence="1">The sequence shown here is derived from an EMBL/GenBank/DDBJ whole genome shotgun (WGS) entry which is preliminary data.</text>
</comment>
<reference evidence="1 2" key="1">
    <citation type="submission" date="2020-08" db="EMBL/GenBank/DDBJ databases">
        <title>Genomic Encyclopedia of Type Strains, Phase IV (KMG-V): Genome sequencing to study the core and pangenomes of soil and plant-associated prokaryotes.</title>
        <authorList>
            <person name="Whitman W."/>
        </authorList>
    </citation>
    <scope>NUCLEOTIDE SEQUENCE [LARGE SCALE GENOMIC DNA]</scope>
    <source>
        <strain evidence="1 2">SEMIA 4074</strain>
    </source>
</reference>
<evidence type="ECO:0000313" key="1">
    <source>
        <dbReference type="EMBL" id="MBB4194867.1"/>
    </source>
</evidence>
<name>A0A7W6QC87_9HYPH</name>
<accession>A0A7W6QC87</accession>
<dbReference type="RefSeq" id="WP_184459377.1">
    <property type="nucleotide sequence ID" value="NZ_JACIFV010000023.1"/>
</dbReference>
<evidence type="ECO:0000313" key="2">
    <source>
        <dbReference type="Proteomes" id="UP000524492"/>
    </source>
</evidence>
<dbReference type="EMBL" id="JACIFV010000023">
    <property type="protein sequence ID" value="MBB4194867.1"/>
    <property type="molecule type" value="Genomic_DNA"/>
</dbReference>
<dbReference type="AlphaFoldDB" id="A0A7W6QC87"/>
<sequence length="92" mass="10403">MAETIGEAMDAGWDVTARCAWGKREGLKSVRECQWKHRLDLVTLVATRGRDFPLAMLSQRMRCPVCGSRRVAIAYLPKSAPRAMTIERGPKW</sequence>